<organism evidence="5 6">
    <name type="scientific">Evansella cellulosilytica (strain ATCC 21833 / DSM 2522 / FERM P-1141 / JCM 9156 / N-4)</name>
    <name type="common">Bacillus cellulosilyticus</name>
    <dbReference type="NCBI Taxonomy" id="649639"/>
    <lineage>
        <taxon>Bacteria</taxon>
        <taxon>Bacillati</taxon>
        <taxon>Bacillota</taxon>
        <taxon>Bacilli</taxon>
        <taxon>Bacillales</taxon>
        <taxon>Bacillaceae</taxon>
        <taxon>Evansella</taxon>
    </lineage>
</organism>
<dbReference type="AlphaFoldDB" id="E6U011"/>
<dbReference type="PRINTS" id="PR00834">
    <property type="entry name" value="PROTEASES2C"/>
</dbReference>
<proteinExistence type="predicted"/>
<dbReference type="Proteomes" id="UP000001401">
    <property type="component" value="Chromosome"/>
</dbReference>
<dbReference type="InterPro" id="IPR051201">
    <property type="entry name" value="Chloro_Bact_Ser_Proteases"/>
</dbReference>
<keyword evidence="6" id="KW-1185">Reference proteome</keyword>
<keyword evidence="1" id="KW-0645">Protease</keyword>
<evidence type="ECO:0000256" key="1">
    <source>
        <dbReference type="ARBA" id="ARBA00022670"/>
    </source>
</evidence>
<dbReference type="eggNOG" id="COG0265">
    <property type="taxonomic scope" value="Bacteria"/>
</dbReference>
<evidence type="ECO:0000256" key="2">
    <source>
        <dbReference type="ARBA" id="ARBA00022801"/>
    </source>
</evidence>
<keyword evidence="4" id="KW-1133">Transmembrane helix</keyword>
<dbReference type="RefSeq" id="WP_013487356.1">
    <property type="nucleotide sequence ID" value="NC_014829.1"/>
</dbReference>
<keyword evidence="2" id="KW-0378">Hydrolase</keyword>
<dbReference type="GO" id="GO:0006508">
    <property type="term" value="P:proteolysis"/>
    <property type="evidence" value="ECO:0007669"/>
    <property type="project" value="UniProtKB-KW"/>
</dbReference>
<dbReference type="Gene3D" id="2.40.10.120">
    <property type="match status" value="1"/>
</dbReference>
<dbReference type="PANTHER" id="PTHR43343:SF3">
    <property type="entry name" value="PROTEASE DO-LIKE 8, CHLOROPLASTIC"/>
    <property type="match status" value="1"/>
</dbReference>
<reference evidence="5 6" key="1">
    <citation type="submission" date="2010-12" db="EMBL/GenBank/DDBJ databases">
        <title>Complete sequence of Bacillus cellulosilyticus DSM 2522.</title>
        <authorList>
            <consortium name="US DOE Joint Genome Institute"/>
            <person name="Lucas S."/>
            <person name="Copeland A."/>
            <person name="Lapidus A."/>
            <person name="Cheng J.-F."/>
            <person name="Bruce D."/>
            <person name="Goodwin L."/>
            <person name="Pitluck S."/>
            <person name="Chertkov O."/>
            <person name="Detter J.C."/>
            <person name="Han C."/>
            <person name="Tapia R."/>
            <person name="Land M."/>
            <person name="Hauser L."/>
            <person name="Jeffries C."/>
            <person name="Kyrpides N."/>
            <person name="Ivanova N."/>
            <person name="Mikhailova N."/>
            <person name="Brumm P."/>
            <person name="Mead D."/>
            <person name="Woyke T."/>
        </authorList>
    </citation>
    <scope>NUCLEOTIDE SEQUENCE [LARGE SCALE GENOMIC DNA]</scope>
    <source>
        <strain evidence="6">ATCC 21833 / DSM 2522 / FERM P-1141 / JCM 9156 / N-4</strain>
    </source>
</reference>
<dbReference type="KEGG" id="bco:Bcell_0734"/>
<dbReference type="OrthoDB" id="189537at2"/>
<name>E6U011_EVAC2</name>
<evidence type="ECO:0000313" key="5">
    <source>
        <dbReference type="EMBL" id="ADU29015.1"/>
    </source>
</evidence>
<sequence>MYCSNCGRKRDEKARYCTHCGKRKDRYNVIFLSLIMSIVISGTVFATMHFIGNESTAEPLLAATHEEYRLENNNRERLGLLPVAQRQVLQEIQKRELTEIIADAQESVYTIFAPYSQGSGFLYNDQGAVVTNAHVVEGEIDVNVRTVDGYEYDGKVIGYSNETDVAVVSVPDLIGQTPFALEKEGSLMIGEEVIALGSPLGFENTATMGYVTGTNRNFNINSYVYENLYQISAPISPGSSGGPLLSKKSEKIIGINSAQNMDDTSIGFSIPLYQVNDLIETWIAHPMTETEILAQFYGPDGEYFFDDLWEYHEGYFDGGDLSVDEDFYDYWEYYYHEFWEDFGEEYWDYYLDESYYFDGLYDEWYEQWYEYWSDIEKDLEDWSADHESN</sequence>
<dbReference type="InterPro" id="IPR009003">
    <property type="entry name" value="Peptidase_S1_PA"/>
</dbReference>
<dbReference type="Pfam" id="PF13365">
    <property type="entry name" value="Trypsin_2"/>
    <property type="match status" value="1"/>
</dbReference>
<dbReference type="GO" id="GO:0004252">
    <property type="term" value="F:serine-type endopeptidase activity"/>
    <property type="evidence" value="ECO:0007669"/>
    <property type="project" value="InterPro"/>
</dbReference>
<evidence type="ECO:0000256" key="3">
    <source>
        <dbReference type="ARBA" id="ARBA00022825"/>
    </source>
</evidence>
<dbReference type="PANTHER" id="PTHR43343">
    <property type="entry name" value="PEPTIDASE S12"/>
    <property type="match status" value="1"/>
</dbReference>
<protein>
    <submittedName>
        <fullName evidence="5">Peptidase S1 and S6 chymotrypsin/Hap</fullName>
    </submittedName>
</protein>
<feature type="transmembrane region" description="Helical" evidence="4">
    <location>
        <begin position="29"/>
        <end position="51"/>
    </location>
</feature>
<keyword evidence="4" id="KW-0812">Transmembrane</keyword>
<dbReference type="SUPFAM" id="SSF50494">
    <property type="entry name" value="Trypsin-like serine proteases"/>
    <property type="match status" value="1"/>
</dbReference>
<dbReference type="HOGENOM" id="CLU_048852_0_0_9"/>
<evidence type="ECO:0000256" key="4">
    <source>
        <dbReference type="SAM" id="Phobius"/>
    </source>
</evidence>
<accession>E6U011</accession>
<dbReference type="EMBL" id="CP002394">
    <property type="protein sequence ID" value="ADU29015.1"/>
    <property type="molecule type" value="Genomic_DNA"/>
</dbReference>
<gene>
    <name evidence="5" type="ordered locus">Bcell_0734</name>
</gene>
<keyword evidence="4" id="KW-0472">Membrane</keyword>
<keyword evidence="3" id="KW-0720">Serine protease</keyword>
<dbReference type="STRING" id="649639.Bcell_0734"/>
<dbReference type="InterPro" id="IPR001940">
    <property type="entry name" value="Peptidase_S1C"/>
</dbReference>
<evidence type="ECO:0000313" key="6">
    <source>
        <dbReference type="Proteomes" id="UP000001401"/>
    </source>
</evidence>